<keyword evidence="3" id="KW-1185">Reference proteome</keyword>
<dbReference type="STRING" id="1684307.A0A316UGS8"/>
<dbReference type="GeneID" id="37011481"/>
<proteinExistence type="predicted"/>
<sequence length="423" mass="45293">MTVNWALDPRLVGGQRSESNRGSAAIISLLSHLSIDAASSHKQDKSQASGALPTGQQSSEDTRERDSSTTASEAIKPAKQYERHDLLRAIERQDHETIIAIRNSNFDLLIDSAPGASASAPAQTPLGYAISLGPKWAGTQIVLTGALSKFVNSLPDPEEMAELANAIEGGAAGGAGKKRRMEYDPRTMGRLRKLRGNLKLAVDHSLATSQSGLLASYVQVLLISGGAAFIDDSVSSLRNSIHSLYGTSSSRPGSSMIISSTHSPTNESRTYVLQFVNEGLKKRERVAAVHDLVENATGDLVLMALWEVVRLTSQEVSAISASSASVDSSLLEDLSSPLPPYFLARDDRITGAFLERLNSLARLLDSPNCTVKRRGTEWTRTRGVAEELEGGSGRVRRFESAERVSVIERALGGSRLGGERGGD</sequence>
<feature type="compositionally biased region" description="Polar residues" evidence="1">
    <location>
        <begin position="46"/>
        <end position="59"/>
    </location>
</feature>
<gene>
    <name evidence="2" type="ORF">BCV69DRAFT_21068</name>
</gene>
<evidence type="ECO:0000313" key="2">
    <source>
        <dbReference type="EMBL" id="PWN24138.1"/>
    </source>
</evidence>
<dbReference type="AlphaFoldDB" id="A0A316UGS8"/>
<organism evidence="2 3">
    <name type="scientific">Pseudomicrostroma glucosiphilum</name>
    <dbReference type="NCBI Taxonomy" id="1684307"/>
    <lineage>
        <taxon>Eukaryota</taxon>
        <taxon>Fungi</taxon>
        <taxon>Dikarya</taxon>
        <taxon>Basidiomycota</taxon>
        <taxon>Ustilaginomycotina</taxon>
        <taxon>Exobasidiomycetes</taxon>
        <taxon>Microstromatales</taxon>
        <taxon>Microstromatales incertae sedis</taxon>
        <taxon>Pseudomicrostroma</taxon>
    </lineage>
</organism>
<protein>
    <submittedName>
        <fullName evidence="2">Uncharacterized protein</fullName>
    </submittedName>
</protein>
<dbReference type="Proteomes" id="UP000245942">
    <property type="component" value="Unassembled WGS sequence"/>
</dbReference>
<evidence type="ECO:0000313" key="3">
    <source>
        <dbReference type="Proteomes" id="UP000245942"/>
    </source>
</evidence>
<dbReference type="RefSeq" id="XP_025351298.1">
    <property type="nucleotide sequence ID" value="XM_025489747.1"/>
</dbReference>
<name>A0A316UGS8_9BASI</name>
<dbReference type="OrthoDB" id="3005035at2759"/>
<evidence type="ECO:0000256" key="1">
    <source>
        <dbReference type="SAM" id="MobiDB-lite"/>
    </source>
</evidence>
<accession>A0A316UGS8</accession>
<dbReference type="EMBL" id="KZ819321">
    <property type="protein sequence ID" value="PWN24138.1"/>
    <property type="molecule type" value="Genomic_DNA"/>
</dbReference>
<feature type="region of interest" description="Disordered" evidence="1">
    <location>
        <begin position="38"/>
        <end position="78"/>
    </location>
</feature>
<reference evidence="2 3" key="1">
    <citation type="journal article" date="2018" name="Mol. Biol. Evol.">
        <title>Broad Genomic Sampling Reveals a Smut Pathogenic Ancestry of the Fungal Clade Ustilaginomycotina.</title>
        <authorList>
            <person name="Kijpornyongpan T."/>
            <person name="Mondo S.J."/>
            <person name="Barry K."/>
            <person name="Sandor L."/>
            <person name="Lee J."/>
            <person name="Lipzen A."/>
            <person name="Pangilinan J."/>
            <person name="LaButti K."/>
            <person name="Hainaut M."/>
            <person name="Henrissat B."/>
            <person name="Grigoriev I.V."/>
            <person name="Spatafora J.W."/>
            <person name="Aime M.C."/>
        </authorList>
    </citation>
    <scope>NUCLEOTIDE SEQUENCE [LARGE SCALE GENOMIC DNA]</scope>
    <source>
        <strain evidence="2 3">MCA 4718</strain>
    </source>
</reference>